<evidence type="ECO:0000256" key="1">
    <source>
        <dbReference type="SAM" id="SignalP"/>
    </source>
</evidence>
<organism evidence="2 3">
    <name type="scientific">Geobacillus thermodenitrificans</name>
    <dbReference type="NCBI Taxonomy" id="33940"/>
    <lineage>
        <taxon>Bacteria</taxon>
        <taxon>Bacillati</taxon>
        <taxon>Bacillota</taxon>
        <taxon>Bacilli</taxon>
        <taxon>Bacillales</taxon>
        <taxon>Anoxybacillaceae</taxon>
        <taxon>Geobacillus</taxon>
    </lineage>
</organism>
<feature type="chain" id="PRO_5045898437" description="Lipoprotein YvcA" evidence="1">
    <location>
        <begin position="24"/>
        <end position="221"/>
    </location>
</feature>
<accession>A0ABY9QGF1</accession>
<proteinExistence type="predicted"/>
<dbReference type="Proteomes" id="UP001297580">
    <property type="component" value="Chromosome"/>
</dbReference>
<dbReference type="RefSeq" id="WP_078172602.1">
    <property type="nucleotide sequence ID" value="NZ_CP133461.1"/>
</dbReference>
<reference evidence="2 3" key="1">
    <citation type="submission" date="2023-08" db="EMBL/GenBank/DDBJ databases">
        <title>Complete genome sequence of Geobacillus thermodenitrificans K1041, a genetically tractable strain representative of the genus Geobacillus.</title>
        <authorList>
            <person name="Kani S."/>
            <person name="Suzuki H."/>
        </authorList>
    </citation>
    <scope>NUCLEOTIDE SEQUENCE [LARGE SCALE GENOMIC DNA]</scope>
    <source>
        <strain evidence="2 3">K1041</strain>
    </source>
</reference>
<keyword evidence="3" id="KW-1185">Reference proteome</keyword>
<gene>
    <name evidence="2" type="ORF">HSX42_02620</name>
</gene>
<dbReference type="EMBL" id="CP133461">
    <property type="protein sequence ID" value="WMV77975.1"/>
    <property type="molecule type" value="Genomic_DNA"/>
</dbReference>
<sequence length="221" mass="26167">MPLKKYWQALWLSALVLMGGCHMDEQKEQPKKWPDTVAFQDEFTREFMASTKEVKEGYYLFQSKTDGYTMLFPKDAVVAKWLYERDGKDFESLAIGWDNEEENLDYSIDLQYEQGEHMEDIETNLYLLSSRAYADYNGSYMKQEYNDKTIYFAKSQKDISVDDKHDTEYLFFSYIKSNNSHQGVLFIYSVNCNDARKSCQVKVEEEEKTAKMLMRSITFYD</sequence>
<evidence type="ECO:0000313" key="3">
    <source>
        <dbReference type="Proteomes" id="UP001297580"/>
    </source>
</evidence>
<feature type="signal peptide" evidence="1">
    <location>
        <begin position="1"/>
        <end position="23"/>
    </location>
</feature>
<dbReference type="PROSITE" id="PS51257">
    <property type="entry name" value="PROKAR_LIPOPROTEIN"/>
    <property type="match status" value="1"/>
</dbReference>
<evidence type="ECO:0000313" key="2">
    <source>
        <dbReference type="EMBL" id="WMV77975.1"/>
    </source>
</evidence>
<evidence type="ECO:0008006" key="4">
    <source>
        <dbReference type="Google" id="ProtNLM"/>
    </source>
</evidence>
<protein>
    <recommendedName>
        <fullName evidence="4">Lipoprotein YvcA</fullName>
    </recommendedName>
</protein>
<name>A0ABY9QGF1_GEOTD</name>
<keyword evidence="1" id="KW-0732">Signal</keyword>